<proteinExistence type="predicted"/>
<dbReference type="Proteomes" id="UP000692816">
    <property type="component" value="Unassembled WGS sequence"/>
</dbReference>
<reference evidence="3" key="1">
    <citation type="journal article" date="2021" name="Int. J. Syst. Evol. Microbiol.">
        <title>Bradyrhizobium septentrionale sp. nov. (sv. septentrionale) and Bradyrhizobium quebecense sp. nov. (sv. septentrionale) associated with legumes native to Canada possess rearranged symbiosis genes and numerous insertion sequences.</title>
        <authorList>
            <person name="Bromfield E.S.P."/>
            <person name="Cloutier S."/>
        </authorList>
    </citation>
    <scope>NUCLEOTIDE SEQUENCE</scope>
    <source>
        <strain evidence="3">12S5</strain>
    </source>
</reference>
<dbReference type="RefSeq" id="WP_207841121.1">
    <property type="nucleotide sequence ID" value="NZ_CP088283.1"/>
</dbReference>
<evidence type="ECO:0000313" key="3">
    <source>
        <dbReference type="EMBL" id="MBO1435576.1"/>
    </source>
</evidence>
<sequence length="59" mass="6370">MLEIKLGFLHGIAQGPFAIGTLALIALVVIFAIRYRVKAKTSKASKPSLPYKSKKSPVT</sequence>
<feature type="region of interest" description="Disordered" evidence="1">
    <location>
        <begin position="39"/>
        <end position="59"/>
    </location>
</feature>
<name>A0ABS3MW47_9BRAD</name>
<evidence type="ECO:0008006" key="5">
    <source>
        <dbReference type="Google" id="ProtNLM"/>
    </source>
</evidence>
<keyword evidence="4" id="KW-1185">Reference proteome</keyword>
<keyword evidence="2" id="KW-0812">Transmembrane</keyword>
<dbReference type="EMBL" id="JAGEPA010000002">
    <property type="protein sequence ID" value="MBO1435576.1"/>
    <property type="molecule type" value="Genomic_DNA"/>
</dbReference>
<keyword evidence="2" id="KW-0472">Membrane</keyword>
<evidence type="ECO:0000256" key="1">
    <source>
        <dbReference type="SAM" id="MobiDB-lite"/>
    </source>
</evidence>
<organism evidence="3 4">
    <name type="scientific">Bradyrhizobium quebecense</name>
    <dbReference type="NCBI Taxonomy" id="2748629"/>
    <lineage>
        <taxon>Bacteria</taxon>
        <taxon>Pseudomonadati</taxon>
        <taxon>Pseudomonadota</taxon>
        <taxon>Alphaproteobacteria</taxon>
        <taxon>Hyphomicrobiales</taxon>
        <taxon>Nitrobacteraceae</taxon>
        <taxon>Bradyrhizobium</taxon>
    </lineage>
</organism>
<protein>
    <recommendedName>
        <fullName evidence="5">LPXTG cell wall anchor domain-containing protein</fullName>
    </recommendedName>
</protein>
<accession>A0ABS3MW47</accession>
<comment type="caution">
    <text evidence="3">The sequence shown here is derived from an EMBL/GenBank/DDBJ whole genome shotgun (WGS) entry which is preliminary data.</text>
</comment>
<evidence type="ECO:0000256" key="2">
    <source>
        <dbReference type="SAM" id="Phobius"/>
    </source>
</evidence>
<feature type="transmembrane region" description="Helical" evidence="2">
    <location>
        <begin position="12"/>
        <end position="33"/>
    </location>
</feature>
<gene>
    <name evidence="3" type="ORF">J4P68_40750</name>
</gene>
<keyword evidence="2" id="KW-1133">Transmembrane helix</keyword>
<evidence type="ECO:0000313" key="4">
    <source>
        <dbReference type="Proteomes" id="UP000692816"/>
    </source>
</evidence>